<evidence type="ECO:0000256" key="3">
    <source>
        <dbReference type="ARBA" id="ARBA00022842"/>
    </source>
</evidence>
<evidence type="ECO:0000313" key="6">
    <source>
        <dbReference type="Proteomes" id="UP000605986"/>
    </source>
</evidence>
<evidence type="ECO:0000256" key="2">
    <source>
        <dbReference type="ARBA" id="ARBA00022723"/>
    </source>
</evidence>
<evidence type="ECO:0000313" key="5">
    <source>
        <dbReference type="EMBL" id="KAF4448038.1"/>
    </source>
</evidence>
<keyword evidence="1 4" id="KW-0808">Transferase</keyword>
<dbReference type="Pfam" id="PF00348">
    <property type="entry name" value="polyprenyl_synt"/>
    <property type="match status" value="1"/>
</dbReference>
<dbReference type="SUPFAM" id="SSF48576">
    <property type="entry name" value="Terpenoid synthases"/>
    <property type="match status" value="1"/>
</dbReference>
<dbReference type="GO" id="GO:0043386">
    <property type="term" value="P:mycotoxin biosynthetic process"/>
    <property type="evidence" value="ECO:0007669"/>
    <property type="project" value="UniProtKB-ARBA"/>
</dbReference>
<keyword evidence="6" id="KW-1185">Reference proteome</keyword>
<dbReference type="EMBL" id="JAADJG010000362">
    <property type="protein sequence ID" value="KAF4448038.1"/>
    <property type="molecule type" value="Genomic_DNA"/>
</dbReference>
<dbReference type="PANTHER" id="PTHR12001:SF44">
    <property type="entry name" value="GERANYLGERANYL PYROPHOSPHATE SYNTHASE"/>
    <property type="match status" value="1"/>
</dbReference>
<evidence type="ECO:0000256" key="1">
    <source>
        <dbReference type="ARBA" id="ARBA00022679"/>
    </source>
</evidence>
<dbReference type="InterPro" id="IPR033749">
    <property type="entry name" value="Polyprenyl_synt_CS"/>
</dbReference>
<dbReference type="Gene3D" id="1.10.600.10">
    <property type="entry name" value="Farnesyl Diphosphate Synthase"/>
    <property type="match status" value="1"/>
</dbReference>
<keyword evidence="2" id="KW-0479">Metal-binding</keyword>
<accession>A0A8H4NWH3</accession>
<dbReference type="PROSITE" id="PS00723">
    <property type="entry name" value="POLYPRENYL_SYNTHASE_1"/>
    <property type="match status" value="1"/>
</dbReference>
<dbReference type="Proteomes" id="UP000605986">
    <property type="component" value="Unassembled WGS sequence"/>
</dbReference>
<name>A0A8H4NWH3_9HYPO</name>
<evidence type="ECO:0000256" key="4">
    <source>
        <dbReference type="RuleBase" id="RU004466"/>
    </source>
</evidence>
<dbReference type="GO" id="GO:0046872">
    <property type="term" value="F:metal ion binding"/>
    <property type="evidence" value="ECO:0007669"/>
    <property type="project" value="UniProtKB-KW"/>
</dbReference>
<organism evidence="5 6">
    <name type="scientific">Fusarium austroafricanum</name>
    <dbReference type="NCBI Taxonomy" id="2364996"/>
    <lineage>
        <taxon>Eukaryota</taxon>
        <taxon>Fungi</taxon>
        <taxon>Dikarya</taxon>
        <taxon>Ascomycota</taxon>
        <taxon>Pezizomycotina</taxon>
        <taxon>Sordariomycetes</taxon>
        <taxon>Hypocreomycetidae</taxon>
        <taxon>Hypocreales</taxon>
        <taxon>Nectriaceae</taxon>
        <taxon>Fusarium</taxon>
        <taxon>Fusarium concolor species complex</taxon>
    </lineage>
</organism>
<comment type="caution">
    <text evidence="5">The sequence shown here is derived from an EMBL/GenBank/DDBJ whole genome shotgun (WGS) entry which is preliminary data.</text>
</comment>
<dbReference type="GO" id="GO:0008299">
    <property type="term" value="P:isoprenoid biosynthetic process"/>
    <property type="evidence" value="ECO:0007669"/>
    <property type="project" value="InterPro"/>
</dbReference>
<keyword evidence="3" id="KW-0460">Magnesium</keyword>
<gene>
    <name evidence="5" type="ORF">F53441_8513</name>
</gene>
<protein>
    <submittedName>
        <fullName evidence="5">Geranylgeranyl pyrophosphate synthase</fullName>
    </submittedName>
</protein>
<dbReference type="InterPro" id="IPR000092">
    <property type="entry name" value="Polyprenyl_synt"/>
</dbReference>
<dbReference type="AlphaFoldDB" id="A0A8H4NWH3"/>
<sequence length="261" mass="29207">MQALQRNLNHRKSLPCLSSMATSVHCSNLQGLHSDEWDKGHMTGDISSSETLAKPHTLFRTLERCSPYDIDFAIHNQWNAEKESAVREPFDYSSSHPGKNIRATFINTFGTWLGVPSKSIEIIACAVSLLHESSLMIDDIQDHSELRRGFPAAHCVFGTPQTINSANYIYFVALQEITKLQNPVAISIFVEELLALHRGQGMDLHWRDSLICPTEIDYLNMVGNKTGGLFRLIVKLLQAESNNCKVDCTPLASLIGMFMET</sequence>
<dbReference type="PANTHER" id="PTHR12001">
    <property type="entry name" value="GERANYLGERANYL PYROPHOSPHATE SYNTHASE"/>
    <property type="match status" value="1"/>
</dbReference>
<proteinExistence type="inferred from homology"/>
<reference evidence="5" key="1">
    <citation type="submission" date="2020-01" db="EMBL/GenBank/DDBJ databases">
        <title>Identification and distribution of gene clusters putatively required for synthesis of sphingolipid metabolism inhibitors in phylogenetically diverse species of the filamentous fungus Fusarium.</title>
        <authorList>
            <person name="Kim H.-S."/>
            <person name="Busman M."/>
            <person name="Brown D.W."/>
            <person name="Divon H."/>
            <person name="Uhlig S."/>
            <person name="Proctor R.H."/>
        </authorList>
    </citation>
    <scope>NUCLEOTIDE SEQUENCE</scope>
    <source>
        <strain evidence="5">NRRL 53441</strain>
    </source>
</reference>
<dbReference type="GO" id="GO:0004659">
    <property type="term" value="F:prenyltransferase activity"/>
    <property type="evidence" value="ECO:0007669"/>
    <property type="project" value="InterPro"/>
</dbReference>
<dbReference type="GO" id="GO:0046165">
    <property type="term" value="P:alcohol biosynthetic process"/>
    <property type="evidence" value="ECO:0007669"/>
    <property type="project" value="UniProtKB-ARBA"/>
</dbReference>
<comment type="similarity">
    <text evidence="4">Belongs to the FPP/GGPP synthase family.</text>
</comment>
<dbReference type="InterPro" id="IPR008949">
    <property type="entry name" value="Isoprenoid_synthase_dom_sf"/>
</dbReference>
<dbReference type="OrthoDB" id="6921389at2759"/>